<evidence type="ECO:0000256" key="1">
    <source>
        <dbReference type="ARBA" id="ARBA00022630"/>
    </source>
</evidence>
<evidence type="ECO:0000256" key="3">
    <source>
        <dbReference type="ARBA" id="ARBA00022991"/>
    </source>
</evidence>
<name>A0ABR2J3Q4_9PEZI</name>
<feature type="compositionally biased region" description="Basic and acidic residues" evidence="5">
    <location>
        <begin position="826"/>
        <end position="844"/>
    </location>
</feature>
<keyword evidence="2" id="KW-0288">FMN</keyword>
<evidence type="ECO:0000256" key="5">
    <source>
        <dbReference type="SAM" id="MobiDB-lite"/>
    </source>
</evidence>
<keyword evidence="4" id="KW-0863">Zinc-finger</keyword>
<feature type="region of interest" description="Disordered" evidence="5">
    <location>
        <begin position="762"/>
        <end position="844"/>
    </location>
</feature>
<gene>
    <name evidence="8" type="ORF">PGQ11_002938</name>
</gene>
<proteinExistence type="predicted"/>
<dbReference type="EMBL" id="JAPCWZ010000003">
    <property type="protein sequence ID" value="KAK8872424.1"/>
    <property type="molecule type" value="Genomic_DNA"/>
</dbReference>
<keyword evidence="9" id="KW-1185">Reference proteome</keyword>
<dbReference type="PROSITE" id="PS50114">
    <property type="entry name" value="GATA_ZN_FINGER_2"/>
    <property type="match status" value="1"/>
</dbReference>
<evidence type="ECO:0000313" key="9">
    <source>
        <dbReference type="Proteomes" id="UP001390339"/>
    </source>
</evidence>
<dbReference type="Gene3D" id="3.30.450.20">
    <property type="entry name" value="PAS domain"/>
    <property type="match status" value="2"/>
</dbReference>
<feature type="domain" description="PAS" evidence="6">
    <location>
        <begin position="180"/>
        <end position="232"/>
    </location>
</feature>
<dbReference type="PANTHER" id="PTHR47429:SF7">
    <property type="entry name" value="GATA-FACTOR"/>
    <property type="match status" value="1"/>
</dbReference>
<dbReference type="PROSITE" id="PS00344">
    <property type="entry name" value="GATA_ZN_FINGER_1"/>
    <property type="match status" value="1"/>
</dbReference>
<dbReference type="PROSITE" id="PS50112">
    <property type="entry name" value="PAS"/>
    <property type="match status" value="2"/>
</dbReference>
<dbReference type="Pfam" id="PF00320">
    <property type="entry name" value="GATA"/>
    <property type="match status" value="1"/>
</dbReference>
<dbReference type="Proteomes" id="UP001390339">
    <property type="component" value="Unassembled WGS sequence"/>
</dbReference>
<dbReference type="Gene3D" id="3.30.50.10">
    <property type="entry name" value="Erythroid Transcription Factor GATA-1, subunit A"/>
    <property type="match status" value="1"/>
</dbReference>
<reference evidence="8 9" key="1">
    <citation type="journal article" date="2024" name="IMA Fungus">
        <title>Apiospora arundinis, a panoply of carbohydrate-active enzymes and secondary metabolites.</title>
        <authorList>
            <person name="Sorensen T."/>
            <person name="Petersen C."/>
            <person name="Muurmann A.T."/>
            <person name="Christiansen J.V."/>
            <person name="Brundto M.L."/>
            <person name="Overgaard C.K."/>
            <person name="Boysen A.T."/>
            <person name="Wollenberg R.D."/>
            <person name="Larsen T.O."/>
            <person name="Sorensen J.L."/>
            <person name="Nielsen K.L."/>
            <person name="Sondergaard T.E."/>
        </authorList>
    </citation>
    <scope>NUCLEOTIDE SEQUENCE [LARGE SCALE GENOMIC DNA]</scope>
    <source>
        <strain evidence="8 9">AAU 773</strain>
    </source>
</reference>
<evidence type="ECO:0000259" key="6">
    <source>
        <dbReference type="PROSITE" id="PS50112"/>
    </source>
</evidence>
<feature type="domain" description="PAS" evidence="6">
    <location>
        <begin position="426"/>
        <end position="461"/>
    </location>
</feature>
<feature type="compositionally biased region" description="Low complexity" evidence="5">
    <location>
        <begin position="799"/>
        <end position="816"/>
    </location>
</feature>
<feature type="domain" description="GATA-type" evidence="7">
    <location>
        <begin position="721"/>
        <end position="754"/>
    </location>
</feature>
<dbReference type="PANTHER" id="PTHR47429">
    <property type="entry name" value="PROTEIN TWIN LOV 1"/>
    <property type="match status" value="1"/>
</dbReference>
<dbReference type="Pfam" id="PF00989">
    <property type="entry name" value="PAS"/>
    <property type="match status" value="1"/>
</dbReference>
<dbReference type="CDD" id="cd00202">
    <property type="entry name" value="ZnF_GATA"/>
    <property type="match status" value="1"/>
</dbReference>
<sequence length="844" mass="92455">MSATGRHRVYQLSATPHTPPAPEDFDAVVQWDLLNPMAPALLQPQAELDALDASVPIPIVPDDFLMHPTGDDVPWAGPCDPYPTPSVGGSTVIRCHGAAQPSQTEPFHNVAHNSASEPGYPPFNAMLPFVRSQDLQLPPVPAEWWPFEINLALALLESRPNPQIDHSTTHFLLPFVVTDALDPLDRIIYVSDCFLEVTGYTREEVLGQNCRFLQSPDGIVVPGAARQAVSSESAYILREKVRERRETEHSIINYKKSGEAFLNNISIVPIPWGSSPTPRFIFGFSNVYELGPPAIACRLGLGTPISLIAEPNTLVNEQTLITTSTVERPNHAPVIPYQQNDSTVVQGVEPVHAVPVDQSEVKKDADPSSPLDLLSCFQNLENVDLTSLFAVTPSWSSTLLENMRALVQVLSPKGMIVYASTSHEKLGYGSSELIGKSISDFYHPSDVAVLMRELKHTKSANLDLMLRLKQRSGQFAWFQSAGSVRTDHSRRWVTLTLLEQHVSHLSSSALSETHERSTNHDIWVKLSTSGLILHIFGDPYVPLGLSANDLVGTALQDLMKQRDAKAEFETLLGSARYGGVVSSTVILISRRGHRLETNIALHPGALGDRTRPYYFLAHCSILQPSARRKQKALLSEHCSRPYTIARSVASIATNKAAPTSTVGNDGVNDDQDILGGLDPDRCGPLPYEIHQLKAANRALHDELQSLLKRAKQRRRYQRHGGDQALGCANCHTKVSPEWRRGPSGIRNLCNRCGLRWAKIRRDSGGARPTSSLGSSPSVPTSSKYAMSTRASLDMGPLTGRLSPASRLSSSIGASSPYVTNAQASIDTERPVDFRFQDTKGETDE</sequence>
<protein>
    <submittedName>
        <fullName evidence="8">White collar 1 protein</fullName>
    </submittedName>
</protein>
<dbReference type="SUPFAM" id="SSF55785">
    <property type="entry name" value="PYP-like sensor domain (PAS domain)"/>
    <property type="match status" value="2"/>
</dbReference>
<dbReference type="InterPro" id="IPR013088">
    <property type="entry name" value="Znf_NHR/GATA"/>
</dbReference>
<evidence type="ECO:0000256" key="2">
    <source>
        <dbReference type="ARBA" id="ARBA00022643"/>
    </source>
</evidence>
<dbReference type="SMART" id="SM00091">
    <property type="entry name" value="PAS"/>
    <property type="match status" value="2"/>
</dbReference>
<evidence type="ECO:0000256" key="4">
    <source>
        <dbReference type="PROSITE-ProRule" id="PRU00094"/>
    </source>
</evidence>
<evidence type="ECO:0000259" key="7">
    <source>
        <dbReference type="PROSITE" id="PS50114"/>
    </source>
</evidence>
<dbReference type="SUPFAM" id="SSF57716">
    <property type="entry name" value="Glucocorticoid receptor-like (DNA-binding domain)"/>
    <property type="match status" value="1"/>
</dbReference>
<dbReference type="InterPro" id="IPR013767">
    <property type="entry name" value="PAS_fold"/>
</dbReference>
<keyword evidence="4" id="KW-0862">Zinc</keyword>
<evidence type="ECO:0000313" key="8">
    <source>
        <dbReference type="EMBL" id="KAK8872424.1"/>
    </source>
</evidence>
<dbReference type="CDD" id="cd00130">
    <property type="entry name" value="PAS"/>
    <property type="match status" value="2"/>
</dbReference>
<keyword evidence="3" id="KW-0157">Chromophore</keyword>
<dbReference type="Pfam" id="PF13426">
    <property type="entry name" value="PAS_9"/>
    <property type="match status" value="1"/>
</dbReference>
<dbReference type="NCBIfam" id="TIGR00229">
    <property type="entry name" value="sensory_box"/>
    <property type="match status" value="2"/>
</dbReference>
<dbReference type="InterPro" id="IPR035965">
    <property type="entry name" value="PAS-like_dom_sf"/>
</dbReference>
<feature type="compositionally biased region" description="Low complexity" evidence="5">
    <location>
        <begin position="768"/>
        <end position="782"/>
    </location>
</feature>
<dbReference type="InterPro" id="IPR000014">
    <property type="entry name" value="PAS"/>
</dbReference>
<comment type="caution">
    <text evidence="8">The sequence shown here is derived from an EMBL/GenBank/DDBJ whole genome shotgun (WGS) entry which is preliminary data.</text>
</comment>
<dbReference type="SMART" id="SM00401">
    <property type="entry name" value="ZnF_GATA"/>
    <property type="match status" value="1"/>
</dbReference>
<accession>A0ABR2J3Q4</accession>
<organism evidence="8 9">
    <name type="scientific">Apiospora arundinis</name>
    <dbReference type="NCBI Taxonomy" id="335852"/>
    <lineage>
        <taxon>Eukaryota</taxon>
        <taxon>Fungi</taxon>
        <taxon>Dikarya</taxon>
        <taxon>Ascomycota</taxon>
        <taxon>Pezizomycotina</taxon>
        <taxon>Sordariomycetes</taxon>
        <taxon>Xylariomycetidae</taxon>
        <taxon>Amphisphaeriales</taxon>
        <taxon>Apiosporaceae</taxon>
        <taxon>Apiospora</taxon>
    </lineage>
</organism>
<feature type="region of interest" description="Disordered" evidence="5">
    <location>
        <begin position="1"/>
        <end position="21"/>
    </location>
</feature>
<keyword evidence="1" id="KW-0285">Flavoprotein</keyword>
<keyword evidence="4" id="KW-0479">Metal-binding</keyword>
<dbReference type="InterPro" id="IPR000679">
    <property type="entry name" value="Znf_GATA"/>
</dbReference>